<dbReference type="Pfam" id="PF00842">
    <property type="entry name" value="Ala_racemase_C"/>
    <property type="match status" value="1"/>
</dbReference>
<evidence type="ECO:0000256" key="2">
    <source>
        <dbReference type="ARBA" id="ARBA00001933"/>
    </source>
</evidence>
<evidence type="ECO:0000256" key="7">
    <source>
        <dbReference type="PIRSR" id="PIRSR600821-52"/>
    </source>
</evidence>
<evidence type="ECO:0000256" key="6">
    <source>
        <dbReference type="PIRSR" id="PIRSR600821-50"/>
    </source>
</evidence>
<feature type="binding site" evidence="5 7">
    <location>
        <position position="315"/>
    </location>
    <ligand>
        <name>substrate</name>
    </ligand>
</feature>
<dbReference type="GO" id="GO:0008784">
    <property type="term" value="F:alanine racemase activity"/>
    <property type="evidence" value="ECO:0007669"/>
    <property type="project" value="UniProtKB-UniRule"/>
</dbReference>
<dbReference type="InterPro" id="IPR001608">
    <property type="entry name" value="Ala_racemase_N"/>
</dbReference>
<feature type="binding site" evidence="5 7">
    <location>
        <position position="136"/>
    </location>
    <ligand>
        <name>substrate</name>
    </ligand>
</feature>
<dbReference type="RefSeq" id="WP_103895602.1">
    <property type="nucleotide sequence ID" value="NZ_FNUK01000005.1"/>
</dbReference>
<name>A0A1H5TEC7_9CLOT</name>
<dbReference type="FunFam" id="3.20.20.10:FF:000002">
    <property type="entry name" value="Alanine racemase"/>
    <property type="match status" value="1"/>
</dbReference>
<comment type="pathway">
    <text evidence="5">Amino-acid biosynthesis; D-alanine biosynthesis; D-alanine from L-alanine: step 1/1.</text>
</comment>
<dbReference type="AlphaFoldDB" id="A0A1H5TEC7"/>
<dbReference type="GO" id="GO:0030632">
    <property type="term" value="P:D-alanine biosynthetic process"/>
    <property type="evidence" value="ECO:0007669"/>
    <property type="project" value="UniProtKB-UniRule"/>
</dbReference>
<dbReference type="OrthoDB" id="9813814at2"/>
<dbReference type="GO" id="GO:0005829">
    <property type="term" value="C:cytosol"/>
    <property type="evidence" value="ECO:0007669"/>
    <property type="project" value="TreeGrafter"/>
</dbReference>
<dbReference type="InterPro" id="IPR029066">
    <property type="entry name" value="PLP-binding_barrel"/>
</dbReference>
<dbReference type="EMBL" id="FNUK01000005">
    <property type="protein sequence ID" value="SEF60441.1"/>
    <property type="molecule type" value="Genomic_DNA"/>
</dbReference>
<dbReference type="UniPathway" id="UPA00042">
    <property type="reaction ID" value="UER00497"/>
</dbReference>
<evidence type="ECO:0000313" key="9">
    <source>
        <dbReference type="EMBL" id="SEF60441.1"/>
    </source>
</evidence>
<comment type="cofactor">
    <cofactor evidence="2 5 6">
        <name>pyridoxal 5'-phosphate</name>
        <dbReference type="ChEBI" id="CHEBI:597326"/>
    </cofactor>
</comment>
<dbReference type="GO" id="GO:0009252">
    <property type="term" value="P:peptidoglycan biosynthetic process"/>
    <property type="evidence" value="ECO:0007669"/>
    <property type="project" value="TreeGrafter"/>
</dbReference>
<dbReference type="InterPro" id="IPR020622">
    <property type="entry name" value="Ala_racemase_pyridoxalP-BS"/>
</dbReference>
<dbReference type="NCBIfam" id="TIGR00492">
    <property type="entry name" value="alr"/>
    <property type="match status" value="1"/>
</dbReference>
<comment type="catalytic activity">
    <reaction evidence="1 5">
        <text>L-alanine = D-alanine</text>
        <dbReference type="Rhea" id="RHEA:20249"/>
        <dbReference type="ChEBI" id="CHEBI:57416"/>
        <dbReference type="ChEBI" id="CHEBI:57972"/>
        <dbReference type="EC" id="5.1.1.1"/>
    </reaction>
</comment>
<dbReference type="PANTHER" id="PTHR30511:SF0">
    <property type="entry name" value="ALANINE RACEMASE, CATABOLIC-RELATED"/>
    <property type="match status" value="1"/>
</dbReference>
<proteinExistence type="inferred from homology"/>
<protein>
    <recommendedName>
        <fullName evidence="5">Alanine racemase</fullName>
        <ecNumber evidence="5">5.1.1.1</ecNumber>
    </recommendedName>
</protein>
<dbReference type="Gene3D" id="3.20.20.10">
    <property type="entry name" value="Alanine racemase"/>
    <property type="match status" value="1"/>
</dbReference>
<evidence type="ECO:0000256" key="3">
    <source>
        <dbReference type="ARBA" id="ARBA00022898"/>
    </source>
</evidence>
<sequence length="386" mass="43621">MFKDFRPYYAEINLDNFRHNIREVKKLVKDKKIIGVIKANAYGHGAVELARILKEEGIKYFAVAVATEAFELRNSGFNESILILGYSSKNFIKEIVEKDITQTVFSYEYAKLISDEAVRQGKIARIHIKIDTGMGRIGFLPNDEAIEEIEKISKLPNIKLEGIYSHFSSADEKDKSFSNLQLERFIGILDKLEGKGILFDIKHMANSAAIIDLENSYFDAVRPGIMLYGYYPSNDVDKTKVNLKPVMTLKANIVHVKEVEKNTPIGYGRAFITERKSKIATLPFGYADGFTRLFFQKAKVIVNGKLCPVVGRICMDQCMIDVTECGEVNVGDEVIVMGNFDNTKNDADVLAERLGTISYEILCMVSRRVPRVYVEDGKIVCIKNYV</sequence>
<keyword evidence="4 5" id="KW-0413">Isomerase</keyword>
<dbReference type="GO" id="GO:0030170">
    <property type="term" value="F:pyridoxal phosphate binding"/>
    <property type="evidence" value="ECO:0007669"/>
    <property type="project" value="UniProtKB-UniRule"/>
</dbReference>
<reference evidence="10" key="1">
    <citation type="submission" date="2016-10" db="EMBL/GenBank/DDBJ databases">
        <authorList>
            <person name="Varghese N."/>
            <person name="Submissions S."/>
        </authorList>
    </citation>
    <scope>NUCLEOTIDE SEQUENCE [LARGE SCALE GENOMIC DNA]</scope>
    <source>
        <strain evidence="10">DSM 5463</strain>
    </source>
</reference>
<feature type="active site" description="Proton acceptor; specific for D-alanine" evidence="5">
    <location>
        <position position="38"/>
    </location>
</feature>
<dbReference type="PROSITE" id="PS00395">
    <property type="entry name" value="ALANINE_RACEMASE"/>
    <property type="match status" value="1"/>
</dbReference>
<dbReference type="EC" id="5.1.1.1" evidence="5"/>
<dbReference type="SMART" id="SM01005">
    <property type="entry name" value="Ala_racemase_C"/>
    <property type="match status" value="1"/>
</dbReference>
<feature type="active site" description="Proton acceptor; specific for L-alanine" evidence="5">
    <location>
        <position position="267"/>
    </location>
</feature>
<dbReference type="Pfam" id="PF01168">
    <property type="entry name" value="Ala_racemase_N"/>
    <property type="match status" value="1"/>
</dbReference>
<feature type="domain" description="Alanine racemase C-terminal" evidence="8">
    <location>
        <begin position="246"/>
        <end position="374"/>
    </location>
</feature>
<dbReference type="PRINTS" id="PR00992">
    <property type="entry name" value="ALARACEMASE"/>
</dbReference>
<dbReference type="FunFam" id="2.40.37.10:FF:000006">
    <property type="entry name" value="Alanine racemase"/>
    <property type="match status" value="1"/>
</dbReference>
<dbReference type="CDD" id="cd00430">
    <property type="entry name" value="PLPDE_III_AR"/>
    <property type="match status" value="1"/>
</dbReference>
<evidence type="ECO:0000313" key="10">
    <source>
        <dbReference type="Proteomes" id="UP000242850"/>
    </source>
</evidence>
<evidence type="ECO:0000256" key="1">
    <source>
        <dbReference type="ARBA" id="ARBA00000316"/>
    </source>
</evidence>
<keyword evidence="3 5" id="KW-0663">Pyridoxal phosphate</keyword>
<evidence type="ECO:0000256" key="4">
    <source>
        <dbReference type="ARBA" id="ARBA00023235"/>
    </source>
</evidence>
<comment type="function">
    <text evidence="5">Catalyzes the interconversion of L-alanine and D-alanine. May also act on other amino acids.</text>
</comment>
<evidence type="ECO:0000256" key="5">
    <source>
        <dbReference type="HAMAP-Rule" id="MF_01201"/>
    </source>
</evidence>
<dbReference type="PANTHER" id="PTHR30511">
    <property type="entry name" value="ALANINE RACEMASE"/>
    <property type="match status" value="1"/>
</dbReference>
<dbReference type="Proteomes" id="UP000242850">
    <property type="component" value="Unassembled WGS sequence"/>
</dbReference>
<organism evidence="9 10">
    <name type="scientific">Caloramator fervidus</name>
    <dbReference type="NCBI Taxonomy" id="29344"/>
    <lineage>
        <taxon>Bacteria</taxon>
        <taxon>Bacillati</taxon>
        <taxon>Bacillota</taxon>
        <taxon>Clostridia</taxon>
        <taxon>Eubacteriales</taxon>
        <taxon>Clostridiaceae</taxon>
        <taxon>Caloramator</taxon>
    </lineage>
</organism>
<dbReference type="Gene3D" id="2.40.37.10">
    <property type="entry name" value="Lyase, Ornithine Decarboxylase, Chain A, domain 1"/>
    <property type="match status" value="1"/>
</dbReference>
<dbReference type="HAMAP" id="MF_01201">
    <property type="entry name" value="Ala_racemase"/>
    <property type="match status" value="1"/>
</dbReference>
<feature type="modified residue" description="N6-(pyridoxal phosphate)lysine" evidence="5 6">
    <location>
        <position position="38"/>
    </location>
</feature>
<gene>
    <name evidence="9" type="ORF">SAMN05660865_00600</name>
</gene>
<dbReference type="InterPro" id="IPR011079">
    <property type="entry name" value="Ala_racemase_C"/>
</dbReference>
<dbReference type="SUPFAM" id="SSF51419">
    <property type="entry name" value="PLP-binding barrel"/>
    <property type="match status" value="1"/>
</dbReference>
<evidence type="ECO:0000259" key="8">
    <source>
        <dbReference type="SMART" id="SM01005"/>
    </source>
</evidence>
<dbReference type="InterPro" id="IPR000821">
    <property type="entry name" value="Ala_racemase"/>
</dbReference>
<comment type="similarity">
    <text evidence="5">Belongs to the alanine racemase family.</text>
</comment>
<dbReference type="SUPFAM" id="SSF50621">
    <property type="entry name" value="Alanine racemase C-terminal domain-like"/>
    <property type="match status" value="1"/>
</dbReference>
<keyword evidence="10" id="KW-1185">Reference proteome</keyword>
<dbReference type="InterPro" id="IPR009006">
    <property type="entry name" value="Ala_racemase/Decarboxylase_C"/>
</dbReference>
<accession>A0A1H5TEC7</accession>